<dbReference type="RefSeq" id="WP_027705087.1">
    <property type="nucleotide sequence ID" value="NZ_AP018933.1"/>
</dbReference>
<dbReference type="STRING" id="1123510.GCA_000620025_01964"/>
<protein>
    <submittedName>
        <fullName evidence="1">Deoxyxylulose-5-phosphate synthase</fullName>
    </submittedName>
</protein>
<accession>A0A348HCS4</accession>
<dbReference type="Proteomes" id="UP000267342">
    <property type="component" value="Chromosome"/>
</dbReference>
<evidence type="ECO:0000313" key="2">
    <source>
        <dbReference type="Proteomes" id="UP000267342"/>
    </source>
</evidence>
<sequence length="73" mass="8047">MTLSSVLRALFQKIARVVRLEESAVQHAASGIPRIFMLADEGLGGLTTFSPSLWQAQARETAPYDRRRSTASQ</sequence>
<keyword evidence="2" id="KW-1185">Reference proteome</keyword>
<gene>
    <name evidence="1" type="ORF">ZBT109_0648</name>
</gene>
<name>A0A348HCS4_9GAMM</name>
<dbReference type="AlphaFoldDB" id="A0A348HCS4"/>
<evidence type="ECO:0000313" key="1">
    <source>
        <dbReference type="EMBL" id="BBG29426.1"/>
    </source>
</evidence>
<dbReference type="KEGG" id="zpl:ZBT109_0648"/>
<reference evidence="1 2" key="1">
    <citation type="submission" date="2018-09" db="EMBL/GenBank/DDBJ databases">
        <title>Zymobacter palmae IAM14233 (=T109) whole genome analysis.</title>
        <authorList>
            <person name="Yanase H."/>
        </authorList>
    </citation>
    <scope>NUCLEOTIDE SEQUENCE [LARGE SCALE GENOMIC DNA]</scope>
    <source>
        <strain evidence="1 2">IAM14233</strain>
    </source>
</reference>
<dbReference type="EMBL" id="AP018933">
    <property type="protein sequence ID" value="BBG29426.1"/>
    <property type="molecule type" value="Genomic_DNA"/>
</dbReference>
<proteinExistence type="predicted"/>
<organism evidence="1 2">
    <name type="scientific">Zymobacter palmae</name>
    <dbReference type="NCBI Taxonomy" id="33074"/>
    <lineage>
        <taxon>Bacteria</taxon>
        <taxon>Pseudomonadati</taxon>
        <taxon>Pseudomonadota</taxon>
        <taxon>Gammaproteobacteria</taxon>
        <taxon>Oceanospirillales</taxon>
        <taxon>Halomonadaceae</taxon>
        <taxon>Zymobacter group</taxon>
        <taxon>Zymobacter</taxon>
    </lineage>
</organism>